<evidence type="ECO:0000313" key="3">
    <source>
        <dbReference type="Proteomes" id="UP001153954"/>
    </source>
</evidence>
<proteinExistence type="predicted"/>
<feature type="compositionally biased region" description="Basic and acidic residues" evidence="1">
    <location>
        <begin position="180"/>
        <end position="191"/>
    </location>
</feature>
<feature type="region of interest" description="Disordered" evidence="1">
    <location>
        <begin position="312"/>
        <end position="342"/>
    </location>
</feature>
<comment type="caution">
    <text evidence="2">The sequence shown here is derived from an EMBL/GenBank/DDBJ whole genome shotgun (WGS) entry which is preliminary data.</text>
</comment>
<dbReference type="EMBL" id="CAKOGL010000003">
    <property type="protein sequence ID" value="CAH2085067.1"/>
    <property type="molecule type" value="Genomic_DNA"/>
</dbReference>
<accession>A0AAU9TGR2</accession>
<feature type="compositionally biased region" description="Polar residues" evidence="1">
    <location>
        <begin position="18"/>
        <end position="36"/>
    </location>
</feature>
<evidence type="ECO:0000313" key="2">
    <source>
        <dbReference type="EMBL" id="CAH2085067.1"/>
    </source>
</evidence>
<feature type="region of interest" description="Disordered" evidence="1">
    <location>
        <begin position="180"/>
        <end position="261"/>
    </location>
</feature>
<feature type="compositionally biased region" description="Pro residues" evidence="1">
    <location>
        <begin position="123"/>
        <end position="137"/>
    </location>
</feature>
<organism evidence="2 3">
    <name type="scientific">Euphydryas editha</name>
    <name type="common">Edith's checkerspot</name>
    <dbReference type="NCBI Taxonomy" id="104508"/>
    <lineage>
        <taxon>Eukaryota</taxon>
        <taxon>Metazoa</taxon>
        <taxon>Ecdysozoa</taxon>
        <taxon>Arthropoda</taxon>
        <taxon>Hexapoda</taxon>
        <taxon>Insecta</taxon>
        <taxon>Pterygota</taxon>
        <taxon>Neoptera</taxon>
        <taxon>Endopterygota</taxon>
        <taxon>Lepidoptera</taxon>
        <taxon>Glossata</taxon>
        <taxon>Ditrysia</taxon>
        <taxon>Papilionoidea</taxon>
        <taxon>Nymphalidae</taxon>
        <taxon>Nymphalinae</taxon>
        <taxon>Euphydryas</taxon>
    </lineage>
</organism>
<feature type="region of interest" description="Disordered" evidence="1">
    <location>
        <begin position="123"/>
        <end position="165"/>
    </location>
</feature>
<feature type="compositionally biased region" description="Low complexity" evidence="1">
    <location>
        <begin position="232"/>
        <end position="245"/>
    </location>
</feature>
<gene>
    <name evidence="2" type="ORF">EEDITHA_LOCUS1582</name>
</gene>
<name>A0AAU9TGR2_EUPED</name>
<sequence>MFFQLVPSGDMVPPTPTVRASTPATSGTSYSPTYVNNGGVPAPGYAPYAGGAKSLLWYGSPPLPPLAAPHAPPPPPPHVNPNVYKSVQPSGADLPMHDIATLRFYFNVGVDCMRSAYGLPPAPPAHPPPTAHGPPPAHSSLVAVPAPPAPGAPAAPPAPSHSRHYTPRDLAQEMQQISLQDRDNNKYKQDKPPLMQQKPAQRPLLGPRFKRGGNNQEGNHNSSQNHHHNKGHNNNNNMPNKGTNNRRSSPRAPQFAPEDAEPPLVYPYIPYPPPVYPMQYYPVDSDPAMMGMMSGMGYMGYMGYEDGMEYAPVQHYYPPPNPPHPQPQPQPQPQPHPHPDNK</sequence>
<keyword evidence="3" id="KW-1185">Reference proteome</keyword>
<feature type="region of interest" description="Disordered" evidence="1">
    <location>
        <begin position="1"/>
        <end position="36"/>
    </location>
</feature>
<feature type="compositionally biased region" description="Pro residues" evidence="1">
    <location>
        <begin position="145"/>
        <end position="159"/>
    </location>
</feature>
<feature type="compositionally biased region" description="Low complexity" evidence="1">
    <location>
        <begin position="212"/>
        <end position="224"/>
    </location>
</feature>
<dbReference type="Proteomes" id="UP001153954">
    <property type="component" value="Unassembled WGS sequence"/>
</dbReference>
<reference evidence="2" key="1">
    <citation type="submission" date="2022-03" db="EMBL/GenBank/DDBJ databases">
        <authorList>
            <person name="Tunstrom K."/>
        </authorList>
    </citation>
    <scope>NUCLEOTIDE SEQUENCE</scope>
</reference>
<dbReference type="AlphaFoldDB" id="A0AAU9TGR2"/>
<protein>
    <submittedName>
        <fullName evidence="2">Uncharacterized protein</fullName>
    </submittedName>
</protein>
<feature type="compositionally biased region" description="Pro residues" evidence="1">
    <location>
        <begin position="317"/>
        <end position="336"/>
    </location>
</feature>
<evidence type="ECO:0000256" key="1">
    <source>
        <dbReference type="SAM" id="MobiDB-lite"/>
    </source>
</evidence>